<dbReference type="PANTHER" id="PTHR12934">
    <property type="entry name" value="50S RIBOSOMAL PROTEIN L15"/>
    <property type="match status" value="1"/>
</dbReference>
<evidence type="ECO:0000313" key="7">
    <source>
        <dbReference type="EMBL" id="OGD87283.1"/>
    </source>
</evidence>
<dbReference type="Pfam" id="PF00828">
    <property type="entry name" value="Ribosomal_L27A"/>
    <property type="match status" value="1"/>
</dbReference>
<feature type="domain" description="Large ribosomal subunit protein uL15/eL18" evidence="6">
    <location>
        <begin position="77"/>
        <end position="141"/>
    </location>
</feature>
<dbReference type="GO" id="GO:0003735">
    <property type="term" value="F:structural constituent of ribosome"/>
    <property type="evidence" value="ECO:0007669"/>
    <property type="project" value="InterPro"/>
</dbReference>
<feature type="region of interest" description="Disordered" evidence="5">
    <location>
        <begin position="17"/>
        <end position="64"/>
    </location>
</feature>
<dbReference type="EMBL" id="MFAY01000062">
    <property type="protein sequence ID" value="OGD87283.1"/>
    <property type="molecule type" value="Genomic_DNA"/>
</dbReference>
<dbReference type="InterPro" id="IPR005749">
    <property type="entry name" value="Ribosomal_uL15_bac-type"/>
</dbReference>
<feature type="compositionally biased region" description="Gly residues" evidence="5">
    <location>
        <begin position="19"/>
        <end position="33"/>
    </location>
</feature>
<accession>A0A1F5G5X8</accession>
<reference evidence="7 8" key="1">
    <citation type="journal article" date="2016" name="Nat. Commun.">
        <title>Thousands of microbial genomes shed light on interconnected biogeochemical processes in an aquifer system.</title>
        <authorList>
            <person name="Anantharaman K."/>
            <person name="Brown C.T."/>
            <person name="Hug L.A."/>
            <person name="Sharon I."/>
            <person name="Castelle C.J."/>
            <person name="Probst A.J."/>
            <person name="Thomas B.C."/>
            <person name="Singh A."/>
            <person name="Wilkins M.J."/>
            <person name="Karaoz U."/>
            <person name="Brodie E.L."/>
            <person name="Williams K.H."/>
            <person name="Hubbard S.S."/>
            <person name="Banfield J.F."/>
        </authorList>
    </citation>
    <scope>NUCLEOTIDE SEQUENCE [LARGE SCALE GENOMIC DNA]</scope>
</reference>
<keyword evidence="4" id="KW-0694">RNA-binding</keyword>
<dbReference type="Gene3D" id="3.100.10.10">
    <property type="match status" value="1"/>
</dbReference>
<gene>
    <name evidence="4" type="primary">rplO</name>
    <name evidence="7" type="ORF">A2693_04245</name>
</gene>
<dbReference type="InterPro" id="IPR036227">
    <property type="entry name" value="Ribosomal_uL15/eL18_sf"/>
</dbReference>
<dbReference type="NCBIfam" id="TIGR01071">
    <property type="entry name" value="rplO_bact"/>
    <property type="match status" value="1"/>
</dbReference>
<dbReference type="GO" id="GO:0006412">
    <property type="term" value="P:translation"/>
    <property type="evidence" value="ECO:0007669"/>
    <property type="project" value="UniProtKB-UniRule"/>
</dbReference>
<dbReference type="PANTHER" id="PTHR12934:SF11">
    <property type="entry name" value="LARGE RIBOSOMAL SUBUNIT PROTEIN UL15M"/>
    <property type="match status" value="1"/>
</dbReference>
<comment type="similarity">
    <text evidence="1 4">Belongs to the universal ribosomal protein uL15 family.</text>
</comment>
<comment type="function">
    <text evidence="4">Binds to the 23S rRNA.</text>
</comment>
<dbReference type="SUPFAM" id="SSF52080">
    <property type="entry name" value="Ribosomal proteins L15p and L18e"/>
    <property type="match status" value="1"/>
</dbReference>
<proteinExistence type="inferred from homology"/>
<evidence type="ECO:0000259" key="6">
    <source>
        <dbReference type="Pfam" id="PF00828"/>
    </source>
</evidence>
<name>A0A1F5G5X8_9BACT</name>
<evidence type="ECO:0000256" key="1">
    <source>
        <dbReference type="ARBA" id="ARBA00007320"/>
    </source>
</evidence>
<comment type="subunit">
    <text evidence="4">Part of the 50S ribosomal subunit.</text>
</comment>
<dbReference type="GO" id="GO:0019843">
    <property type="term" value="F:rRNA binding"/>
    <property type="evidence" value="ECO:0007669"/>
    <property type="project" value="UniProtKB-UniRule"/>
</dbReference>
<keyword evidence="2 4" id="KW-0689">Ribosomal protein</keyword>
<keyword evidence="3 4" id="KW-0687">Ribonucleoprotein</keyword>
<evidence type="ECO:0000256" key="3">
    <source>
        <dbReference type="ARBA" id="ARBA00023274"/>
    </source>
</evidence>
<evidence type="ECO:0000256" key="4">
    <source>
        <dbReference type="HAMAP-Rule" id="MF_01341"/>
    </source>
</evidence>
<dbReference type="Proteomes" id="UP000178577">
    <property type="component" value="Unassembled WGS sequence"/>
</dbReference>
<dbReference type="GO" id="GO:0015934">
    <property type="term" value="C:large ribosomal subunit"/>
    <property type="evidence" value="ECO:0007669"/>
    <property type="project" value="InterPro"/>
</dbReference>
<evidence type="ECO:0000313" key="8">
    <source>
        <dbReference type="Proteomes" id="UP000178577"/>
    </source>
</evidence>
<comment type="caution">
    <text evidence="7">The sequence shown here is derived from an EMBL/GenBank/DDBJ whole genome shotgun (WGS) entry which is preliminary data.</text>
</comment>
<evidence type="ECO:0000256" key="5">
    <source>
        <dbReference type="SAM" id="MobiDB-lite"/>
    </source>
</evidence>
<keyword evidence="4" id="KW-0699">rRNA-binding</keyword>
<dbReference type="AlphaFoldDB" id="A0A1F5G5X8"/>
<sequence length="148" mass="16257">MKLSNLPKINKKRKKIIGRGLGSGKGKTGGKGTKGQNVRGKIPITHPHYEGGQRPIFKRLPYKRGKGNSKISKKPIVINLKVLNLLPKGSIVDLESLIKFGIVDKEDAVRFGVKVLGDGQLNFPLEIKLPMSKRALQKVAKIKDKSNS</sequence>
<dbReference type="HAMAP" id="MF_01341">
    <property type="entry name" value="Ribosomal_uL15"/>
    <property type="match status" value="1"/>
</dbReference>
<protein>
    <recommendedName>
        <fullName evidence="4">Large ribosomal subunit protein uL15</fullName>
    </recommendedName>
</protein>
<organism evidence="7 8">
    <name type="scientific">Candidatus Curtissbacteria bacterium RIFCSPHIGHO2_01_FULL_40_12</name>
    <dbReference type="NCBI Taxonomy" id="1797710"/>
    <lineage>
        <taxon>Bacteria</taxon>
        <taxon>Candidatus Curtissiibacteriota</taxon>
    </lineage>
</organism>
<evidence type="ECO:0000256" key="2">
    <source>
        <dbReference type="ARBA" id="ARBA00022980"/>
    </source>
</evidence>
<dbReference type="InterPro" id="IPR021131">
    <property type="entry name" value="Ribosomal_uL15/eL18"/>
</dbReference>
<dbReference type="InterPro" id="IPR030878">
    <property type="entry name" value="Ribosomal_uL15"/>
</dbReference>